<dbReference type="EMBL" id="CP020557">
    <property type="protein sequence ID" value="ARF66575.1"/>
    <property type="molecule type" value="Genomic_DNA"/>
</dbReference>
<dbReference type="InterPro" id="IPR002798">
    <property type="entry name" value="SpoIIM-like"/>
</dbReference>
<name>A0A1V0UMT1_9BACL</name>
<gene>
    <name evidence="2" type="ORF">B7C51_00330</name>
</gene>
<feature type="transmembrane region" description="Helical" evidence="1">
    <location>
        <begin position="12"/>
        <end position="30"/>
    </location>
</feature>
<keyword evidence="1" id="KW-0472">Membrane</keyword>
<dbReference type="Pfam" id="PF01944">
    <property type="entry name" value="SpoIIM"/>
    <property type="match status" value="1"/>
</dbReference>
<dbReference type="RefSeq" id="WP_083038043.1">
    <property type="nucleotide sequence ID" value="NZ_CP020557.1"/>
</dbReference>
<accession>A0A1V0UMT1</accession>
<feature type="transmembrane region" description="Helical" evidence="1">
    <location>
        <begin position="114"/>
        <end position="135"/>
    </location>
</feature>
<organism evidence="2 3">
    <name type="scientific">Paenibacillus larvae subsp. pulvifaciens</name>
    <dbReference type="NCBI Taxonomy" id="1477"/>
    <lineage>
        <taxon>Bacteria</taxon>
        <taxon>Bacillati</taxon>
        <taxon>Bacillota</taxon>
        <taxon>Bacilli</taxon>
        <taxon>Bacillales</taxon>
        <taxon>Paenibacillaceae</taxon>
        <taxon>Paenibacillus</taxon>
    </lineage>
</organism>
<proteinExistence type="predicted"/>
<protein>
    <recommendedName>
        <fullName evidence="4">Stage II sporulation protein M</fullName>
    </recommendedName>
</protein>
<feature type="transmembrane region" description="Helical" evidence="1">
    <location>
        <begin position="178"/>
        <end position="198"/>
    </location>
</feature>
<keyword evidence="1" id="KW-1133">Transmembrane helix</keyword>
<sequence>MKAYISVGHKAAIFLIGLSILVGFIYGFVFEDIDQIKTIGFDGLNVLETFFQIFFHNFIIGLIIIFCSIFFYIVSAIPVIATYFVFGESFAIILKEKGLIAAISTYPHFLPETLSTMLLLSIAFVISAKMLKIVFKNESILKNKKKILKTYLVSNVLLIFAAFIEALKIGDRKLINEIYFVSIGSKLIFSTVAVLTLISATSWNFIFASVGAIILYIIYFFANKQNTISERTRKVIARGDECLRIYSYGSRGFMPCL</sequence>
<evidence type="ECO:0000313" key="3">
    <source>
        <dbReference type="Proteomes" id="UP000192727"/>
    </source>
</evidence>
<evidence type="ECO:0000256" key="1">
    <source>
        <dbReference type="SAM" id="Phobius"/>
    </source>
</evidence>
<evidence type="ECO:0008006" key="4">
    <source>
        <dbReference type="Google" id="ProtNLM"/>
    </source>
</evidence>
<feature type="transmembrane region" description="Helical" evidence="1">
    <location>
        <begin position="76"/>
        <end position="94"/>
    </location>
</feature>
<evidence type="ECO:0000313" key="2">
    <source>
        <dbReference type="EMBL" id="ARF66575.1"/>
    </source>
</evidence>
<keyword evidence="1" id="KW-0812">Transmembrane</keyword>
<dbReference type="AlphaFoldDB" id="A0A1V0UMT1"/>
<dbReference type="Proteomes" id="UP000192727">
    <property type="component" value="Chromosome"/>
</dbReference>
<reference evidence="2 3" key="1">
    <citation type="submission" date="2017-03" db="EMBL/GenBank/DDBJ databases">
        <title>Paenibacillus larvae genome sequencing.</title>
        <authorList>
            <person name="Dingman D.W."/>
        </authorList>
    </citation>
    <scope>NUCLEOTIDE SEQUENCE [LARGE SCALE GENOMIC DNA]</scope>
    <source>
        <strain evidence="2 3">SAG 10367</strain>
    </source>
</reference>
<feature type="transmembrane region" description="Helical" evidence="1">
    <location>
        <begin position="205"/>
        <end position="222"/>
    </location>
</feature>
<feature type="transmembrane region" description="Helical" evidence="1">
    <location>
        <begin position="50"/>
        <end position="71"/>
    </location>
</feature>